<feature type="domain" description="Ice-binding protein C-terminal" evidence="2">
    <location>
        <begin position="215"/>
        <end position="231"/>
    </location>
</feature>
<dbReference type="NCBIfam" id="TIGR02595">
    <property type="entry name" value="PEP_CTERM"/>
    <property type="match status" value="1"/>
</dbReference>
<dbReference type="AlphaFoldDB" id="A0A1Q2MCY6"/>
<gene>
    <name evidence="3" type="ORF">SMSP2_00907</name>
</gene>
<accession>A0A1Q2MCY6</accession>
<protein>
    <recommendedName>
        <fullName evidence="2">Ice-binding protein C-terminal domain-containing protein</fullName>
    </recommendedName>
</protein>
<dbReference type="EMBL" id="CP019646">
    <property type="protein sequence ID" value="AQQ70555.1"/>
    <property type="molecule type" value="Genomic_DNA"/>
</dbReference>
<proteinExistence type="predicted"/>
<keyword evidence="1" id="KW-0732">Signal</keyword>
<organism evidence="3 4">
    <name type="scientific">Limihaloglobus sulfuriphilus</name>
    <dbReference type="NCBI Taxonomy" id="1851148"/>
    <lineage>
        <taxon>Bacteria</taxon>
        <taxon>Pseudomonadati</taxon>
        <taxon>Planctomycetota</taxon>
        <taxon>Phycisphaerae</taxon>
        <taxon>Sedimentisphaerales</taxon>
        <taxon>Sedimentisphaeraceae</taxon>
        <taxon>Limihaloglobus</taxon>
    </lineage>
</organism>
<evidence type="ECO:0000313" key="4">
    <source>
        <dbReference type="Proteomes" id="UP000188181"/>
    </source>
</evidence>
<dbReference type="Pfam" id="PF07589">
    <property type="entry name" value="PEP-CTERM"/>
    <property type="match status" value="1"/>
</dbReference>
<sequence length="235" mass="25437">MKKTIMLIVLVAATINAAVVYDDFDDGALSSDWVISGVNVDSYTLVESGSEVSLDSLVPVDNTLKWTNLYLSRTFDALTGEFHIDFEQSYRQSHAEDMPYAQLWLYAGGSLRGYAGIADGNPSNWGNPLVYLAGDSPATYAGDAFAMDDYIGSLSWDIDRDAANLITVSLEGAPVLTATDASAIDEVRITFQGRNLSWVWDADDPSMKVDLVNVVPEPASLALLALGAVVIKRKK</sequence>
<keyword evidence="4" id="KW-1185">Reference proteome</keyword>
<evidence type="ECO:0000259" key="2">
    <source>
        <dbReference type="Pfam" id="PF07589"/>
    </source>
</evidence>
<feature type="chain" id="PRO_5012343007" description="Ice-binding protein C-terminal domain-containing protein" evidence="1">
    <location>
        <begin position="18"/>
        <end position="235"/>
    </location>
</feature>
<dbReference type="RefSeq" id="WP_146682810.1">
    <property type="nucleotide sequence ID" value="NZ_CP019646.1"/>
</dbReference>
<dbReference type="KEGG" id="pbas:SMSP2_00907"/>
<dbReference type="STRING" id="1851148.SMSP2_00907"/>
<name>A0A1Q2MCY6_9BACT</name>
<evidence type="ECO:0000256" key="1">
    <source>
        <dbReference type="SAM" id="SignalP"/>
    </source>
</evidence>
<dbReference type="Proteomes" id="UP000188181">
    <property type="component" value="Chromosome"/>
</dbReference>
<feature type="signal peptide" evidence="1">
    <location>
        <begin position="1"/>
        <end position="17"/>
    </location>
</feature>
<evidence type="ECO:0000313" key="3">
    <source>
        <dbReference type="EMBL" id="AQQ70555.1"/>
    </source>
</evidence>
<reference evidence="4" key="1">
    <citation type="submission" date="2017-02" db="EMBL/GenBank/DDBJ databases">
        <title>Comparative genomics and description of representatives of a novel lineage of planctomycetes thriving in anoxic sediments.</title>
        <authorList>
            <person name="Spring S."/>
            <person name="Bunk B."/>
            <person name="Sproer C."/>
        </authorList>
    </citation>
    <scope>NUCLEOTIDE SEQUENCE [LARGE SCALE GENOMIC DNA]</scope>
    <source>
        <strain evidence="4">SM-Chi-D1</strain>
    </source>
</reference>
<dbReference type="InterPro" id="IPR013424">
    <property type="entry name" value="Ice-binding_C"/>
</dbReference>